<protein>
    <submittedName>
        <fullName evidence="1">Uncharacterized protein</fullName>
    </submittedName>
</protein>
<dbReference type="RefSeq" id="WP_074891490.1">
    <property type="nucleotide sequence ID" value="NZ_FOHW01000026.1"/>
</dbReference>
<organism evidence="1 2">
    <name type="scientific">Pseudomonas graminis</name>
    <dbReference type="NCBI Taxonomy" id="158627"/>
    <lineage>
        <taxon>Bacteria</taxon>
        <taxon>Pseudomonadati</taxon>
        <taxon>Pseudomonadota</taxon>
        <taxon>Gammaproteobacteria</taxon>
        <taxon>Pseudomonadales</taxon>
        <taxon>Pseudomonadaceae</taxon>
        <taxon>Pseudomonas</taxon>
    </lineage>
</organism>
<reference evidence="1 2" key="1">
    <citation type="submission" date="2016-10" db="EMBL/GenBank/DDBJ databases">
        <authorList>
            <person name="de Groot N.N."/>
        </authorList>
    </citation>
    <scope>NUCLEOTIDE SEQUENCE [LARGE SCALE GENOMIC DNA]</scope>
    <source>
        <strain evidence="1 2">DSM 11363</strain>
    </source>
</reference>
<dbReference type="OrthoDB" id="6631352at2"/>
<dbReference type="Proteomes" id="UP000182332">
    <property type="component" value="Unassembled WGS sequence"/>
</dbReference>
<evidence type="ECO:0000313" key="2">
    <source>
        <dbReference type="Proteomes" id="UP000182332"/>
    </source>
</evidence>
<gene>
    <name evidence="1" type="ORF">SAMN05216197_12612</name>
</gene>
<evidence type="ECO:0000313" key="1">
    <source>
        <dbReference type="EMBL" id="SET80243.1"/>
    </source>
</evidence>
<sequence>MNVINLPSEDETLGPLVLDHIYVAEGAPVQAVEGSPNLSPSDEKSWDKLALSGLSLAAFATMRTTPIGLLASAVGAAAVSPFFVQLISRYSVANAEEQKQLNEAQALEAARFAAYMRKHSVTPAQADKAGFRFEPGHPLVGKVYKRHPLAGAATHDKHNLYIPSERYDQILLAEREAELIKMLVDMGATRIQISKKSSEVARSSINGSTSTDVAGYGGGRAAYSSKNDQSRNAMDSREFRLRGKQWHDGDRLARADYFWLAFEPSWAAVVMAREIGACEVASLEIKETTSFSNDRNIEFQIQAQMLQAGANGQINASAKEETEYFITVEFAPAKERRNQDS</sequence>
<dbReference type="AlphaFoldDB" id="A0A1I0H9E0"/>
<dbReference type="EMBL" id="FOHW01000026">
    <property type="protein sequence ID" value="SET80243.1"/>
    <property type="molecule type" value="Genomic_DNA"/>
</dbReference>
<name>A0A1I0H9E0_9PSED</name>
<proteinExistence type="predicted"/>
<accession>A0A1I0H9E0</accession>